<comment type="subcellular location">
    <subcellularLocation>
        <location evidence="1">Plastid</location>
        <location evidence="1">Chloroplast</location>
    </subcellularLocation>
</comment>
<feature type="compositionally biased region" description="Basic and acidic residues" evidence="4">
    <location>
        <begin position="1"/>
        <end position="13"/>
    </location>
</feature>
<dbReference type="OrthoDB" id="422766at2759"/>
<dbReference type="Proteomes" id="UP000041254">
    <property type="component" value="Unassembled WGS sequence"/>
</dbReference>
<keyword evidence="3" id="KW-0934">Plastid</keyword>
<dbReference type="Pfam" id="PF00504">
    <property type="entry name" value="Chloroa_b-bind"/>
    <property type="match status" value="1"/>
</dbReference>
<accession>A0A0G4GPI8</accession>
<evidence type="ECO:0000256" key="3">
    <source>
        <dbReference type="ARBA" id="ARBA00022640"/>
    </source>
</evidence>
<feature type="compositionally biased region" description="Basic and acidic residues" evidence="4">
    <location>
        <begin position="20"/>
        <end position="30"/>
    </location>
</feature>
<dbReference type="InterPro" id="IPR022796">
    <property type="entry name" value="Chloroa_b-bind"/>
</dbReference>
<feature type="region of interest" description="Disordered" evidence="4">
    <location>
        <begin position="88"/>
        <end position="111"/>
    </location>
</feature>
<feature type="region of interest" description="Disordered" evidence="4">
    <location>
        <begin position="1"/>
        <end position="30"/>
    </location>
</feature>
<reference evidence="5 6" key="1">
    <citation type="submission" date="2014-11" db="EMBL/GenBank/DDBJ databases">
        <authorList>
            <person name="Zhu J."/>
            <person name="Qi W."/>
            <person name="Song R."/>
        </authorList>
    </citation>
    <scope>NUCLEOTIDE SEQUENCE [LARGE SCALE GENOMIC DNA]</scope>
</reference>
<dbReference type="EMBL" id="CDMY01000748">
    <property type="protein sequence ID" value="CEM32274.1"/>
    <property type="molecule type" value="Genomic_DNA"/>
</dbReference>
<dbReference type="GO" id="GO:0009507">
    <property type="term" value="C:chloroplast"/>
    <property type="evidence" value="ECO:0007669"/>
    <property type="project" value="UniProtKB-SubCell"/>
</dbReference>
<evidence type="ECO:0008006" key="7">
    <source>
        <dbReference type="Google" id="ProtNLM"/>
    </source>
</evidence>
<dbReference type="VEuPathDB" id="CryptoDB:Vbra_985"/>
<keyword evidence="2" id="KW-0150">Chloroplast</keyword>
<keyword evidence="6" id="KW-1185">Reference proteome</keyword>
<name>A0A0G4GPI8_VITBC</name>
<evidence type="ECO:0000313" key="5">
    <source>
        <dbReference type="EMBL" id="CEM32274.1"/>
    </source>
</evidence>
<sequence>MRVESRDAADGQRRGRPLRQRAERQADSRRAVVARLTQRVESARSVAPKFVNASAARWIRHDKPPAVFDSLENPSPCRQRPNFAALPSDIGAAHRDGSGSNPSDIGADASASDPTLTELFQSPSACPEHAVSSLHPHDKAVDSSAMGQILLWVSFLEMVGLVALRQTVSGSGRKPGAFRFDPLGSCKNKDPDYVRDMEEKEFNHCRAAMLAISGVLTQDAVFKTGFPYIGSYT</sequence>
<evidence type="ECO:0000256" key="4">
    <source>
        <dbReference type="SAM" id="MobiDB-lite"/>
    </source>
</evidence>
<dbReference type="InParanoid" id="A0A0G4GPI8"/>
<proteinExistence type="predicted"/>
<evidence type="ECO:0000313" key="6">
    <source>
        <dbReference type="Proteomes" id="UP000041254"/>
    </source>
</evidence>
<dbReference type="Gene3D" id="1.10.3460.10">
    <property type="entry name" value="Chlorophyll a/b binding protein domain"/>
    <property type="match status" value="1"/>
</dbReference>
<protein>
    <recommendedName>
        <fullName evidence="7">Chlorophyll a-b binding protein, chloroplastic</fullName>
    </recommendedName>
</protein>
<dbReference type="SUPFAM" id="SSF103511">
    <property type="entry name" value="Chlorophyll a-b binding protein"/>
    <property type="match status" value="1"/>
</dbReference>
<evidence type="ECO:0000256" key="1">
    <source>
        <dbReference type="ARBA" id="ARBA00004229"/>
    </source>
</evidence>
<gene>
    <name evidence="5" type="ORF">Vbra_985</name>
</gene>
<organism evidence="5 6">
    <name type="scientific">Vitrella brassicaformis (strain CCMP3155)</name>
    <dbReference type="NCBI Taxonomy" id="1169540"/>
    <lineage>
        <taxon>Eukaryota</taxon>
        <taxon>Sar</taxon>
        <taxon>Alveolata</taxon>
        <taxon>Colpodellida</taxon>
        <taxon>Vitrellaceae</taxon>
        <taxon>Vitrella</taxon>
    </lineage>
</organism>
<dbReference type="AlphaFoldDB" id="A0A0G4GPI8"/>
<evidence type="ECO:0000256" key="2">
    <source>
        <dbReference type="ARBA" id="ARBA00022528"/>
    </source>
</evidence>